<dbReference type="GO" id="GO:0003677">
    <property type="term" value="F:DNA binding"/>
    <property type="evidence" value="ECO:0007669"/>
    <property type="project" value="InterPro"/>
</dbReference>
<proteinExistence type="predicted"/>
<dbReference type="NCBIfam" id="NF033550">
    <property type="entry name" value="transpos_ISL3"/>
    <property type="match status" value="1"/>
</dbReference>
<evidence type="ECO:0000259" key="2">
    <source>
        <dbReference type="Pfam" id="PF02796"/>
    </source>
</evidence>
<dbReference type="Pfam" id="PF01610">
    <property type="entry name" value="DDE_Tnp_ISL3"/>
    <property type="match status" value="2"/>
</dbReference>
<dbReference type="AlphaFoldDB" id="A0A8I0DMY8"/>
<dbReference type="PANTHER" id="PTHR33498:SF1">
    <property type="entry name" value="TRANSPOSASE FOR INSERTION SEQUENCE ELEMENT IS1557"/>
    <property type="match status" value="1"/>
</dbReference>
<dbReference type="PANTHER" id="PTHR33498">
    <property type="entry name" value="TRANSPOSASE FOR INSERTION SEQUENCE ELEMENT IS1557"/>
    <property type="match status" value="1"/>
</dbReference>
<dbReference type="Gene3D" id="1.10.10.60">
    <property type="entry name" value="Homeodomain-like"/>
    <property type="match status" value="1"/>
</dbReference>
<name>A0A8I0DMY8_9CLOT</name>
<feature type="domain" description="Transposase IS204/IS1001/IS1096/IS1165 DDE" evidence="1">
    <location>
        <begin position="316"/>
        <end position="431"/>
    </location>
</feature>
<dbReference type="GO" id="GO:0000150">
    <property type="term" value="F:DNA strand exchange activity"/>
    <property type="evidence" value="ECO:0007669"/>
    <property type="project" value="InterPro"/>
</dbReference>
<feature type="domain" description="Transposase IS204/IS1001/IS1096/IS1165 DDE" evidence="1">
    <location>
        <begin position="4"/>
        <end position="130"/>
    </location>
</feature>
<reference evidence="3" key="1">
    <citation type="submission" date="2020-08" db="EMBL/GenBank/DDBJ databases">
        <title>Genome public.</title>
        <authorList>
            <person name="Liu C."/>
            <person name="Sun Q."/>
        </authorList>
    </citation>
    <scope>NUCLEOTIDE SEQUENCE</scope>
    <source>
        <strain evidence="3">NSJ-42</strain>
    </source>
</reference>
<keyword evidence="4" id="KW-1185">Reference proteome</keyword>
<feature type="domain" description="Resolvase HTH" evidence="2">
    <location>
        <begin position="189"/>
        <end position="223"/>
    </location>
</feature>
<evidence type="ECO:0000313" key="4">
    <source>
        <dbReference type="Proteomes" id="UP000662088"/>
    </source>
</evidence>
<organism evidence="3 4">
    <name type="scientific">Clostridium lentum</name>
    <dbReference type="NCBI Taxonomy" id="2763037"/>
    <lineage>
        <taxon>Bacteria</taxon>
        <taxon>Bacillati</taxon>
        <taxon>Bacillota</taxon>
        <taxon>Clostridia</taxon>
        <taxon>Eubacteriales</taxon>
        <taxon>Clostridiaceae</taxon>
        <taxon>Clostridium</taxon>
    </lineage>
</organism>
<dbReference type="Proteomes" id="UP000662088">
    <property type="component" value="Unassembled WGS sequence"/>
</dbReference>
<gene>
    <name evidence="3" type="ORF">H8R92_05190</name>
</gene>
<dbReference type="InterPro" id="IPR006120">
    <property type="entry name" value="Resolvase_HTH_dom"/>
</dbReference>
<dbReference type="Pfam" id="PF02796">
    <property type="entry name" value="HTH_7"/>
    <property type="match status" value="1"/>
</dbReference>
<accession>A0A8I0DMY8</accession>
<evidence type="ECO:0000313" key="3">
    <source>
        <dbReference type="EMBL" id="MBC5639834.1"/>
    </source>
</evidence>
<dbReference type="InterPro" id="IPR047951">
    <property type="entry name" value="Transpos_ISL3"/>
</dbReference>
<comment type="caution">
    <text evidence="3">The sequence shown here is derived from an EMBL/GenBank/DDBJ whole genome shotgun (WGS) entry which is preliminary data.</text>
</comment>
<dbReference type="EMBL" id="JACOOQ010000006">
    <property type="protein sequence ID" value="MBC5639834.1"/>
    <property type="molecule type" value="Genomic_DNA"/>
</dbReference>
<dbReference type="InterPro" id="IPR002560">
    <property type="entry name" value="Transposase_DDE"/>
</dbReference>
<protein>
    <submittedName>
        <fullName evidence="3">ISL3 family transposase</fullName>
    </submittedName>
</protein>
<evidence type="ECO:0000259" key="1">
    <source>
        <dbReference type="Pfam" id="PF01610"/>
    </source>
</evidence>
<sequence>MEMVCIDDFAIRKGVKYATVMIDINSHKIIDMINSRDYEEVPSWLKEFPNLKIVSRDGSLTYKKAITASHADAIQVTDRFHLLKNLTMYCKNYLVKHLKTKVSIELPANTSSNGKMVFCMNNNKKSLKDRYFYAIDLYNNGISKSASCKQANIDIRLFNRLLPFDNEERLKYFKSKKEIAHEEKVAEKEKRINLVREMHESGYSMRGIARELNMARKTISKYLDPNTTAIDSSYGTKKSGGLLAEYTDRINECISLKFKFSDIEVMIRNQGYTGSTSLLRRYVSNIKSDIKLQYEKSKIDNKNYIFIERKLILKLLYQPIYKIEDLDKNLFELLCKQYTYVSKILEIVNRFREILKNKDVNKLNLWIEDSLNLGISEIKSFINGLKQDIDAVKNAISLDYNNGLAEGSVNKIKVIKRIMYGRCNFETLRNKVINLENLK</sequence>